<accession>A0A8W8IJQ7</accession>
<organism evidence="2 3">
    <name type="scientific">Magallana gigas</name>
    <name type="common">Pacific oyster</name>
    <name type="synonym">Crassostrea gigas</name>
    <dbReference type="NCBI Taxonomy" id="29159"/>
    <lineage>
        <taxon>Eukaryota</taxon>
        <taxon>Metazoa</taxon>
        <taxon>Spiralia</taxon>
        <taxon>Lophotrochozoa</taxon>
        <taxon>Mollusca</taxon>
        <taxon>Bivalvia</taxon>
        <taxon>Autobranchia</taxon>
        <taxon>Pteriomorphia</taxon>
        <taxon>Ostreida</taxon>
        <taxon>Ostreoidea</taxon>
        <taxon>Ostreidae</taxon>
        <taxon>Magallana</taxon>
    </lineage>
</organism>
<protein>
    <recommendedName>
        <fullName evidence="1">Novel STAND NTPase 3 domain-containing protein</fullName>
    </recommendedName>
</protein>
<evidence type="ECO:0000313" key="2">
    <source>
        <dbReference type="EnsemblMetazoa" id="G14624.1:cds"/>
    </source>
</evidence>
<dbReference type="SUPFAM" id="SSF52540">
    <property type="entry name" value="P-loop containing nucleoside triphosphate hydrolases"/>
    <property type="match status" value="1"/>
</dbReference>
<dbReference type="InterPro" id="IPR049050">
    <property type="entry name" value="nSTAND3"/>
</dbReference>
<dbReference type="Pfam" id="PF20720">
    <property type="entry name" value="nSTAND3"/>
    <property type="match status" value="1"/>
</dbReference>
<feature type="domain" description="Novel STAND NTPase 3" evidence="1">
    <location>
        <begin position="205"/>
        <end position="252"/>
    </location>
</feature>
<dbReference type="EnsemblMetazoa" id="G14624.1">
    <property type="protein sequence ID" value="G14624.1:cds"/>
    <property type="gene ID" value="G14624"/>
</dbReference>
<proteinExistence type="predicted"/>
<sequence length="260" mass="29969">MHLLALLHSTKITETSFLALEFQTCKRQGEVESQDVKSKGHERNDPFEDFPLLQRKRVFKSNKDGENAKLIDDDDDDDDEHVKENTECNEIAMPRKTMNIAYQGTQLYEINEERFKVVIPAQSFEKYQLDTASIEGVSLKYQKKCASEGGKETKITSIDHNQHIGENAENHKEEMLLENNKNITYQESLIEKAVFDNWDQDDSCFIRTKACEQVEKNIKFRNLVIVAGHSGSGKSAIIQHIALKYRKRGWNVKRFVAMVP</sequence>
<dbReference type="Proteomes" id="UP000005408">
    <property type="component" value="Unassembled WGS sequence"/>
</dbReference>
<evidence type="ECO:0000313" key="3">
    <source>
        <dbReference type="Proteomes" id="UP000005408"/>
    </source>
</evidence>
<reference evidence="2" key="1">
    <citation type="submission" date="2022-08" db="UniProtKB">
        <authorList>
            <consortium name="EnsemblMetazoa"/>
        </authorList>
    </citation>
    <scope>IDENTIFICATION</scope>
    <source>
        <strain evidence="2">05x7-T-G4-1.051#20</strain>
    </source>
</reference>
<dbReference type="InterPro" id="IPR027417">
    <property type="entry name" value="P-loop_NTPase"/>
</dbReference>
<dbReference type="AlphaFoldDB" id="A0A8W8IJQ7"/>
<keyword evidence="3" id="KW-1185">Reference proteome</keyword>
<evidence type="ECO:0000259" key="1">
    <source>
        <dbReference type="Pfam" id="PF20720"/>
    </source>
</evidence>
<name>A0A8W8IJQ7_MAGGI</name>